<dbReference type="Pfam" id="PF01352">
    <property type="entry name" value="KRAB"/>
    <property type="match status" value="1"/>
</dbReference>
<dbReference type="InterPro" id="IPR050169">
    <property type="entry name" value="Krueppel_C2H2_ZnF"/>
</dbReference>
<dbReference type="CDD" id="cd07765">
    <property type="entry name" value="KRAB_A-box"/>
    <property type="match status" value="1"/>
</dbReference>
<dbReference type="PANTHER" id="PTHR23232">
    <property type="entry name" value="KRAB DOMAIN C2H2 ZINC FINGER"/>
    <property type="match status" value="1"/>
</dbReference>
<organism evidence="3 4">
    <name type="scientific">Mus spicilegus</name>
    <name type="common">Mound-building mouse</name>
    <dbReference type="NCBI Taxonomy" id="10103"/>
    <lineage>
        <taxon>Eukaryota</taxon>
        <taxon>Metazoa</taxon>
        <taxon>Chordata</taxon>
        <taxon>Craniata</taxon>
        <taxon>Vertebrata</taxon>
        <taxon>Euteleostomi</taxon>
        <taxon>Mammalia</taxon>
        <taxon>Eutheria</taxon>
        <taxon>Euarchontoglires</taxon>
        <taxon>Glires</taxon>
        <taxon>Rodentia</taxon>
        <taxon>Myomorpha</taxon>
        <taxon>Muroidea</taxon>
        <taxon>Muridae</taxon>
        <taxon>Murinae</taxon>
        <taxon>Mus</taxon>
        <taxon>Mus</taxon>
    </lineage>
</organism>
<reference evidence="3" key="1">
    <citation type="submission" date="2025-08" db="UniProtKB">
        <authorList>
            <consortium name="Ensembl"/>
        </authorList>
    </citation>
    <scope>IDENTIFICATION</scope>
</reference>
<evidence type="ECO:0000313" key="4">
    <source>
        <dbReference type="Proteomes" id="UP000694415"/>
    </source>
</evidence>
<name>A0A8C6MNL6_MUSSI</name>
<protein>
    <recommendedName>
        <fullName evidence="2">KRAB domain-containing protein</fullName>
    </recommendedName>
</protein>
<dbReference type="AlphaFoldDB" id="A0A8C6MNL6"/>
<sequence>MFSIPRNLPMLFPFLPLCLLTFMDVAIGFSKEEWECLDSAQRALYRDVILEHYNNLVSVGVAVSKSEVIFCLEQNKETWIADREDMEGKKTDFSIL</sequence>
<proteinExistence type="predicted"/>
<dbReference type="PROSITE" id="PS50805">
    <property type="entry name" value="KRAB"/>
    <property type="match status" value="1"/>
</dbReference>
<dbReference type="SMART" id="SM00349">
    <property type="entry name" value="KRAB"/>
    <property type="match status" value="1"/>
</dbReference>
<feature type="chain" id="PRO_5047315504" description="KRAB domain-containing protein" evidence="1">
    <location>
        <begin position="29"/>
        <end position="96"/>
    </location>
</feature>
<dbReference type="GeneTree" id="ENSGT00940000166101"/>
<keyword evidence="1" id="KW-0732">Signal</keyword>
<dbReference type="Ensembl" id="ENSMSIT00000001143.1">
    <property type="protein sequence ID" value="ENSMSIP00000000881.1"/>
    <property type="gene ID" value="ENSMSIG00000000893.1"/>
</dbReference>
<dbReference type="SUPFAM" id="SSF109640">
    <property type="entry name" value="KRAB domain (Kruppel-associated box)"/>
    <property type="match status" value="1"/>
</dbReference>
<dbReference type="Gene3D" id="6.10.140.140">
    <property type="match status" value="1"/>
</dbReference>
<dbReference type="PANTHER" id="PTHR23232:SF150">
    <property type="entry name" value="ZINC FINGER PROTEIN 993-RELATED"/>
    <property type="match status" value="1"/>
</dbReference>
<evidence type="ECO:0000259" key="2">
    <source>
        <dbReference type="PROSITE" id="PS50805"/>
    </source>
</evidence>
<reference evidence="3" key="2">
    <citation type="submission" date="2025-09" db="UniProtKB">
        <authorList>
            <consortium name="Ensembl"/>
        </authorList>
    </citation>
    <scope>IDENTIFICATION</scope>
</reference>
<feature type="domain" description="KRAB" evidence="2">
    <location>
        <begin position="20"/>
        <end position="91"/>
    </location>
</feature>
<evidence type="ECO:0000256" key="1">
    <source>
        <dbReference type="SAM" id="SignalP"/>
    </source>
</evidence>
<dbReference type="InterPro" id="IPR036051">
    <property type="entry name" value="KRAB_dom_sf"/>
</dbReference>
<dbReference type="Proteomes" id="UP000694415">
    <property type="component" value="Unplaced"/>
</dbReference>
<feature type="signal peptide" evidence="1">
    <location>
        <begin position="1"/>
        <end position="28"/>
    </location>
</feature>
<evidence type="ECO:0000313" key="3">
    <source>
        <dbReference type="Ensembl" id="ENSMSIP00000000881.1"/>
    </source>
</evidence>
<dbReference type="InterPro" id="IPR001909">
    <property type="entry name" value="KRAB"/>
</dbReference>
<keyword evidence="4" id="KW-1185">Reference proteome</keyword>
<dbReference type="GO" id="GO:0006355">
    <property type="term" value="P:regulation of DNA-templated transcription"/>
    <property type="evidence" value="ECO:0007669"/>
    <property type="project" value="InterPro"/>
</dbReference>
<accession>A0A8C6MNL6</accession>